<keyword evidence="3 5" id="KW-0687">Ribonucleoprotein</keyword>
<comment type="subunit">
    <text evidence="5">Part of the 50S ribosomal subunit.</text>
</comment>
<dbReference type="Gene3D" id="3.40.1370.10">
    <property type="match status" value="1"/>
</dbReference>
<dbReference type="HAMAP" id="MF_01328_B">
    <property type="entry name" value="Ribosomal_uL4_B"/>
    <property type="match status" value="1"/>
</dbReference>
<evidence type="ECO:0000256" key="5">
    <source>
        <dbReference type="HAMAP-Rule" id="MF_01328"/>
    </source>
</evidence>
<keyword evidence="5" id="KW-0694">RNA-binding</keyword>
<comment type="similarity">
    <text evidence="1 5">Belongs to the universal ribosomal protein uL4 family.</text>
</comment>
<reference evidence="7 8" key="1">
    <citation type="submission" date="2017-01" db="EMBL/GenBank/DDBJ databases">
        <authorList>
            <person name="Varghese N."/>
            <person name="Submissions S."/>
        </authorList>
    </citation>
    <scope>NUCLEOTIDE SEQUENCE [LARGE SCALE GENOMIC DNA]</scope>
    <source>
        <strain evidence="7 8">ATCC 35905</strain>
    </source>
</reference>
<dbReference type="Proteomes" id="UP000186308">
    <property type="component" value="Unassembled WGS sequence"/>
</dbReference>
<organism evidence="7 8">
    <name type="scientific">Acidiphilium rubrum</name>
    <dbReference type="NCBI Taxonomy" id="526"/>
    <lineage>
        <taxon>Bacteria</taxon>
        <taxon>Pseudomonadati</taxon>
        <taxon>Pseudomonadota</taxon>
        <taxon>Alphaproteobacteria</taxon>
        <taxon>Acetobacterales</taxon>
        <taxon>Acidocellaceae</taxon>
        <taxon>Acidiphilium</taxon>
    </lineage>
</organism>
<gene>
    <name evidence="5" type="primary">rplD</name>
    <name evidence="7" type="ORF">SAMN05421828_102255</name>
</gene>
<dbReference type="AlphaFoldDB" id="A0A8G2FC73"/>
<feature type="region of interest" description="Disordered" evidence="6">
    <location>
        <begin position="44"/>
        <end position="77"/>
    </location>
</feature>
<dbReference type="PANTHER" id="PTHR10746">
    <property type="entry name" value="50S RIBOSOMAL PROTEIN L4"/>
    <property type="match status" value="1"/>
</dbReference>
<protein>
    <recommendedName>
        <fullName evidence="4 5">Large ribosomal subunit protein uL4</fullName>
    </recommendedName>
</protein>
<name>A0A8G2FC73_ACIRU</name>
<keyword evidence="5" id="KW-0699">rRNA-binding</keyword>
<sequence>MEYDIYNLQAETAGKIELPEEYFGMAPRPDIMARVVHWQLAKRRAGTHKTKGMGEVQGTTKKPFRQKGTGNARQGSLRAPQFRTGGVVHGPVVRDHGYSLNKKVRRLGLIFALSQKALEGKLVVLDTVAGVAKTSELSSKIKKLGWGRTLVVDAVVDDGFARASRNLVGIDVLPVVGANVYDILHHDILAITTAGLEGLKLRLAEKVPAGEASHEEIAA</sequence>
<comment type="caution">
    <text evidence="7">The sequence shown here is derived from an EMBL/GenBank/DDBJ whole genome shotgun (WGS) entry which is preliminary data.</text>
</comment>
<evidence type="ECO:0000256" key="6">
    <source>
        <dbReference type="SAM" id="MobiDB-lite"/>
    </source>
</evidence>
<evidence type="ECO:0000256" key="2">
    <source>
        <dbReference type="ARBA" id="ARBA00022980"/>
    </source>
</evidence>
<dbReference type="GO" id="GO:0019843">
    <property type="term" value="F:rRNA binding"/>
    <property type="evidence" value="ECO:0007669"/>
    <property type="project" value="UniProtKB-UniRule"/>
</dbReference>
<dbReference type="InterPro" id="IPR013005">
    <property type="entry name" value="Ribosomal_uL4-like"/>
</dbReference>
<dbReference type="RefSeq" id="WP_029312053.1">
    <property type="nucleotide sequence ID" value="NZ_FTNE01000002.1"/>
</dbReference>
<dbReference type="EMBL" id="FTNE01000002">
    <property type="protein sequence ID" value="SIQ22355.1"/>
    <property type="molecule type" value="Genomic_DNA"/>
</dbReference>
<comment type="function">
    <text evidence="5">One of the primary rRNA binding proteins, this protein initially binds near the 5'-end of the 23S rRNA. It is important during the early stages of 50S assembly. It makes multiple contacts with different domains of the 23S rRNA in the assembled 50S subunit and ribosome.</text>
</comment>
<keyword evidence="2 5" id="KW-0689">Ribosomal protein</keyword>
<dbReference type="GO" id="GO:0006412">
    <property type="term" value="P:translation"/>
    <property type="evidence" value="ECO:0007669"/>
    <property type="project" value="UniProtKB-UniRule"/>
</dbReference>
<evidence type="ECO:0000313" key="8">
    <source>
        <dbReference type="Proteomes" id="UP000186308"/>
    </source>
</evidence>
<proteinExistence type="inferred from homology"/>
<accession>A0A8G2FC73</accession>
<dbReference type="OrthoDB" id="9803201at2"/>
<dbReference type="GO" id="GO:1990904">
    <property type="term" value="C:ribonucleoprotein complex"/>
    <property type="evidence" value="ECO:0007669"/>
    <property type="project" value="UniProtKB-KW"/>
</dbReference>
<evidence type="ECO:0000256" key="4">
    <source>
        <dbReference type="ARBA" id="ARBA00035244"/>
    </source>
</evidence>
<comment type="function">
    <text evidence="5">Forms part of the polypeptide exit tunnel.</text>
</comment>
<evidence type="ECO:0000256" key="1">
    <source>
        <dbReference type="ARBA" id="ARBA00010528"/>
    </source>
</evidence>
<dbReference type="SUPFAM" id="SSF52166">
    <property type="entry name" value="Ribosomal protein L4"/>
    <property type="match status" value="1"/>
</dbReference>
<evidence type="ECO:0000313" key="7">
    <source>
        <dbReference type="EMBL" id="SIQ22355.1"/>
    </source>
</evidence>
<dbReference type="GO" id="GO:0005840">
    <property type="term" value="C:ribosome"/>
    <property type="evidence" value="ECO:0007669"/>
    <property type="project" value="UniProtKB-KW"/>
</dbReference>
<keyword evidence="8" id="KW-1185">Reference proteome</keyword>
<dbReference type="Pfam" id="PF00573">
    <property type="entry name" value="Ribosomal_L4"/>
    <property type="match status" value="1"/>
</dbReference>
<dbReference type="InterPro" id="IPR002136">
    <property type="entry name" value="Ribosomal_uL4"/>
</dbReference>
<dbReference type="GO" id="GO:0003735">
    <property type="term" value="F:structural constituent of ribosome"/>
    <property type="evidence" value="ECO:0007669"/>
    <property type="project" value="InterPro"/>
</dbReference>
<dbReference type="InterPro" id="IPR023574">
    <property type="entry name" value="Ribosomal_uL4_dom_sf"/>
</dbReference>
<dbReference type="NCBIfam" id="TIGR03953">
    <property type="entry name" value="rplD_bact"/>
    <property type="match status" value="1"/>
</dbReference>
<evidence type="ECO:0000256" key="3">
    <source>
        <dbReference type="ARBA" id="ARBA00023274"/>
    </source>
</evidence>
<dbReference type="PANTHER" id="PTHR10746:SF6">
    <property type="entry name" value="LARGE RIBOSOMAL SUBUNIT PROTEIN UL4M"/>
    <property type="match status" value="1"/>
</dbReference>